<dbReference type="Gene3D" id="3.20.20.10">
    <property type="entry name" value="Alanine racemase"/>
    <property type="match status" value="1"/>
</dbReference>
<dbReference type="InterPro" id="IPR009006">
    <property type="entry name" value="Ala_racemase/Decarboxylase_C"/>
</dbReference>
<dbReference type="InterPro" id="IPR029066">
    <property type="entry name" value="PLP-binding_barrel"/>
</dbReference>
<keyword evidence="2 4" id="KW-0663">Pyridoxal phosphate</keyword>
<dbReference type="Pfam" id="PF01168">
    <property type="entry name" value="Ala_racemase_N"/>
    <property type="match status" value="1"/>
</dbReference>
<feature type="modified residue" description="N6-(pyridoxal phosphate)lysine" evidence="4">
    <location>
        <position position="35"/>
    </location>
</feature>
<dbReference type="KEGG" id="eri:EEI45_01290"/>
<name>A0A3S5HK05_9FIRM</name>
<dbReference type="EMBL" id="CP034234">
    <property type="protein sequence ID" value="AZK43607.1"/>
    <property type="molecule type" value="Genomic_DNA"/>
</dbReference>
<dbReference type="Gene3D" id="2.40.37.10">
    <property type="entry name" value="Lyase, Ornithine Decarboxylase, Chain A, domain 1"/>
    <property type="match status" value="1"/>
</dbReference>
<dbReference type="PANTHER" id="PTHR30511">
    <property type="entry name" value="ALANINE RACEMASE"/>
    <property type="match status" value="1"/>
</dbReference>
<dbReference type="PRINTS" id="PR00992">
    <property type="entry name" value="ALARACEMASE"/>
</dbReference>
<accession>A0A3S5HK05</accession>
<gene>
    <name evidence="7" type="primary">alr</name>
    <name evidence="7" type="ORF">EEI45_01290</name>
</gene>
<dbReference type="AlphaFoldDB" id="A0A3S5HK05"/>
<feature type="binding site" evidence="5">
    <location>
        <position position="129"/>
    </location>
    <ligand>
        <name>substrate</name>
    </ligand>
</feature>
<evidence type="ECO:0000256" key="1">
    <source>
        <dbReference type="ARBA" id="ARBA00001933"/>
    </source>
</evidence>
<evidence type="ECO:0000256" key="3">
    <source>
        <dbReference type="ARBA" id="ARBA00023235"/>
    </source>
</evidence>
<dbReference type="Proteomes" id="UP000278804">
    <property type="component" value="Chromosome"/>
</dbReference>
<dbReference type="InterPro" id="IPR000821">
    <property type="entry name" value="Ala_racemase"/>
</dbReference>
<dbReference type="PROSITE" id="PS00395">
    <property type="entry name" value="ALANINE_RACEMASE"/>
    <property type="match status" value="1"/>
</dbReference>
<sequence>MDGRETIATINLDNLSYNINKIKEVTGKSLFGVVKANAYGHGDVECSRIMIEENLPFICVSSIDEAQRLVEKGILHDILIFSYVDPNFIASNHQEQFVYTIPSIEWFRKVQTLDLDLRLHLEINVGMNRIGIKHNQEIEEILSSEVSLEGIYTHFPSPENLEKGREQLARFEKIVTTSNRDFKWVHVGNAPVSIIKNSSVINGFRMGLAVYGYRVDMPVLKPVLSLHSTILHIDEVEAGESIGYDYTYEVETKELFGTMPIGYADCFDVRNNLVPVYINGRPYSIVGKICMDQTMIRIDEHVCLGDVVELIGEHRTCAQLENITGISKYVLLSTLSERITRHYIQNKKIVHIDKRK</sequence>
<dbReference type="RefSeq" id="WP_125163826.1">
    <property type="nucleotide sequence ID" value="NZ_CP034234.1"/>
</dbReference>
<dbReference type="SMART" id="SM01005">
    <property type="entry name" value="Ala_racemase_C"/>
    <property type="match status" value="1"/>
</dbReference>
<dbReference type="SUPFAM" id="SSF50621">
    <property type="entry name" value="Alanine racemase C-terminal domain-like"/>
    <property type="match status" value="1"/>
</dbReference>
<evidence type="ECO:0000313" key="8">
    <source>
        <dbReference type="Proteomes" id="UP000278804"/>
    </source>
</evidence>
<dbReference type="PANTHER" id="PTHR30511:SF0">
    <property type="entry name" value="ALANINE RACEMASE, CATABOLIC-RELATED"/>
    <property type="match status" value="1"/>
</dbReference>
<dbReference type="GO" id="GO:0005829">
    <property type="term" value="C:cytosol"/>
    <property type="evidence" value="ECO:0007669"/>
    <property type="project" value="TreeGrafter"/>
</dbReference>
<evidence type="ECO:0000256" key="5">
    <source>
        <dbReference type="PIRSR" id="PIRSR600821-52"/>
    </source>
</evidence>
<evidence type="ECO:0000256" key="2">
    <source>
        <dbReference type="ARBA" id="ARBA00022898"/>
    </source>
</evidence>
<dbReference type="GO" id="GO:0030170">
    <property type="term" value="F:pyridoxal phosphate binding"/>
    <property type="evidence" value="ECO:0007669"/>
    <property type="project" value="TreeGrafter"/>
</dbReference>
<dbReference type="Pfam" id="PF00842">
    <property type="entry name" value="Ala_racemase_C"/>
    <property type="match status" value="1"/>
</dbReference>
<dbReference type="SUPFAM" id="SSF51419">
    <property type="entry name" value="PLP-binding barrel"/>
    <property type="match status" value="1"/>
</dbReference>
<dbReference type="CDD" id="cd00430">
    <property type="entry name" value="PLPDE_III_AR"/>
    <property type="match status" value="1"/>
</dbReference>
<evidence type="ECO:0000313" key="7">
    <source>
        <dbReference type="EMBL" id="AZK43607.1"/>
    </source>
</evidence>
<feature type="domain" description="Alanine racemase C-terminal" evidence="6">
    <location>
        <begin position="223"/>
        <end position="344"/>
    </location>
</feature>
<dbReference type="GO" id="GO:0009252">
    <property type="term" value="P:peptidoglycan biosynthetic process"/>
    <property type="evidence" value="ECO:0007669"/>
    <property type="project" value="TreeGrafter"/>
</dbReference>
<comment type="cofactor">
    <cofactor evidence="1 4">
        <name>pyridoxal 5'-phosphate</name>
        <dbReference type="ChEBI" id="CHEBI:597326"/>
    </cofactor>
</comment>
<protein>
    <submittedName>
        <fullName evidence="7">Alanine racemase</fullName>
        <ecNumber evidence="7">5.1.1.1</ecNumber>
    </submittedName>
</protein>
<organism evidence="7 8">
    <name type="scientific">Erysipelothrix piscisicarius</name>
    <dbReference type="NCBI Taxonomy" id="2485784"/>
    <lineage>
        <taxon>Bacteria</taxon>
        <taxon>Bacillati</taxon>
        <taxon>Bacillota</taxon>
        <taxon>Erysipelotrichia</taxon>
        <taxon>Erysipelotrichales</taxon>
        <taxon>Erysipelotrichaceae</taxon>
        <taxon>Erysipelothrix</taxon>
    </lineage>
</organism>
<dbReference type="InterPro" id="IPR020622">
    <property type="entry name" value="Ala_racemase_pyridoxalP-BS"/>
</dbReference>
<dbReference type="NCBIfam" id="TIGR00492">
    <property type="entry name" value="alr"/>
    <property type="match status" value="1"/>
</dbReference>
<evidence type="ECO:0000259" key="6">
    <source>
        <dbReference type="SMART" id="SM01005"/>
    </source>
</evidence>
<feature type="binding site" evidence="5">
    <location>
        <position position="291"/>
    </location>
    <ligand>
        <name>substrate</name>
    </ligand>
</feature>
<keyword evidence="8" id="KW-1185">Reference proteome</keyword>
<keyword evidence="3 7" id="KW-0413">Isomerase</keyword>
<dbReference type="GO" id="GO:0030632">
    <property type="term" value="P:D-alanine biosynthetic process"/>
    <property type="evidence" value="ECO:0007669"/>
    <property type="project" value="TreeGrafter"/>
</dbReference>
<evidence type="ECO:0000256" key="4">
    <source>
        <dbReference type="PIRSR" id="PIRSR600821-50"/>
    </source>
</evidence>
<reference evidence="7 8" key="1">
    <citation type="journal article" date="2020" name="Int. J. Syst. Evol. Microbiol.">
        <title>Description of Erysipelothrix piscisicarius sp. nov., an emergent fish pathogen, and assessment of virulence using a tiger barb (Puntigrus tetrazona) infection model.</title>
        <authorList>
            <person name="Pomaranski E.K."/>
            <person name="Griffin M.J."/>
            <person name="Camus A.C."/>
            <person name="Armwood A.R."/>
            <person name="Shelley J."/>
            <person name="Waldbieser G.C."/>
            <person name="LaFrentz B.R."/>
            <person name="Garcia J.C."/>
            <person name="Yanong R."/>
            <person name="Soto E."/>
        </authorList>
    </citation>
    <scope>NUCLEOTIDE SEQUENCE [LARGE SCALE GENOMIC DNA]</scope>
    <source>
        <strain evidence="7 8">15TAL0474</strain>
    </source>
</reference>
<dbReference type="InterPro" id="IPR011079">
    <property type="entry name" value="Ala_racemase_C"/>
</dbReference>
<dbReference type="GO" id="GO:0008784">
    <property type="term" value="F:alanine racemase activity"/>
    <property type="evidence" value="ECO:0007669"/>
    <property type="project" value="UniProtKB-EC"/>
</dbReference>
<dbReference type="EC" id="5.1.1.1" evidence="7"/>
<proteinExistence type="predicted"/>
<dbReference type="InterPro" id="IPR001608">
    <property type="entry name" value="Ala_racemase_N"/>
</dbReference>